<dbReference type="InterPro" id="IPR005651">
    <property type="entry name" value="Trm112-like"/>
</dbReference>
<evidence type="ECO:0000313" key="2">
    <source>
        <dbReference type="Proteomes" id="UP000000758"/>
    </source>
</evidence>
<dbReference type="KEGG" id="csy:CENSYa_1719"/>
<dbReference type="EMBL" id="DP000238">
    <property type="protein sequence ID" value="ABK78331.1"/>
    <property type="molecule type" value="Genomic_DNA"/>
</dbReference>
<dbReference type="Gene3D" id="2.20.25.10">
    <property type="match status" value="1"/>
</dbReference>
<organism evidence="1 2">
    <name type="scientific">Cenarchaeum symbiosum (strain A)</name>
    <dbReference type="NCBI Taxonomy" id="414004"/>
    <lineage>
        <taxon>Archaea</taxon>
        <taxon>Nitrososphaerota</taxon>
        <taxon>Candidatus Cenarchaeales</taxon>
        <taxon>Candidatus Cenarchaeaceae</taxon>
        <taxon>Candidatus Cenarchaeum</taxon>
    </lineage>
</organism>
<evidence type="ECO:0000313" key="1">
    <source>
        <dbReference type="EMBL" id="ABK78331.1"/>
    </source>
</evidence>
<name>A0RYB4_CENSY</name>
<dbReference type="EnsemblBacteria" id="ABK78331">
    <property type="protein sequence ID" value="ABK78331"/>
    <property type="gene ID" value="CENSYa_1719"/>
</dbReference>
<reference evidence="1 2" key="1">
    <citation type="journal article" date="2006" name="Proc. Natl. Acad. Sci. U.S.A.">
        <title>Genomic analysis of the uncultivated marine crenarchaeote Cenarchaeum symbiosum.</title>
        <authorList>
            <person name="Hallam S.J."/>
            <person name="Konstantinidis K.T."/>
            <person name="Putnam N."/>
            <person name="Schleper C."/>
            <person name="Watanabe Y."/>
            <person name="Sugahara J."/>
            <person name="Preston C."/>
            <person name="de la Torre J."/>
            <person name="Richardson P.M."/>
            <person name="DeLong E.F."/>
        </authorList>
    </citation>
    <scope>NUCLEOTIDE SEQUENCE [LARGE SCALE GENOMIC DNA]</scope>
    <source>
        <strain evidence="2">A</strain>
    </source>
</reference>
<dbReference type="STRING" id="414004.CENSYa_1719"/>
<protein>
    <recommendedName>
        <fullName evidence="3">Trm112 family protein</fullName>
    </recommendedName>
</protein>
<dbReference type="Pfam" id="PF03966">
    <property type="entry name" value="Trm112p"/>
    <property type="match status" value="1"/>
</dbReference>
<dbReference type="HOGENOM" id="CLU_155659_4_3_2"/>
<accession>A0RYB4</accession>
<dbReference type="Proteomes" id="UP000000758">
    <property type="component" value="Chromosome"/>
</dbReference>
<sequence>MKRNMVEILACPMDKHHPLELFECGSDGDKVLEGALYCTECSRFYPIIDEIPVMLPDELRDKEEEMEFLKKNRESLPEKVTGSASPWHL</sequence>
<gene>
    <name evidence="1" type="ordered locus">CENSYa_1719</name>
</gene>
<dbReference type="SUPFAM" id="SSF158997">
    <property type="entry name" value="Trm112p-like"/>
    <property type="match status" value="1"/>
</dbReference>
<proteinExistence type="predicted"/>
<dbReference type="AlphaFoldDB" id="A0RYB4"/>
<keyword evidence="2" id="KW-1185">Reference proteome</keyword>
<evidence type="ECO:0008006" key="3">
    <source>
        <dbReference type="Google" id="ProtNLM"/>
    </source>
</evidence>